<dbReference type="Pfam" id="PF00196">
    <property type="entry name" value="GerE"/>
    <property type="match status" value="1"/>
</dbReference>
<dbReference type="InterPro" id="IPR016032">
    <property type="entry name" value="Sig_transdc_resp-reg_C-effctor"/>
</dbReference>
<comment type="caution">
    <text evidence="6">The sequence shown here is derived from an EMBL/GenBank/DDBJ whole genome shotgun (WGS) entry which is preliminary data.</text>
</comment>
<dbReference type="AlphaFoldDB" id="A0A4Y8SLN6"/>
<dbReference type="InterPro" id="IPR011006">
    <property type="entry name" value="CheY-like_superfamily"/>
</dbReference>
<dbReference type="InterPro" id="IPR001789">
    <property type="entry name" value="Sig_transdc_resp-reg_receiver"/>
</dbReference>
<dbReference type="SUPFAM" id="SSF52172">
    <property type="entry name" value="CheY-like"/>
    <property type="match status" value="1"/>
</dbReference>
<accession>A0A4Y8SLN6</accession>
<organism evidence="6 7">
    <name type="scientific">Mucilaginibacter psychrotolerans</name>
    <dbReference type="NCBI Taxonomy" id="1524096"/>
    <lineage>
        <taxon>Bacteria</taxon>
        <taxon>Pseudomonadati</taxon>
        <taxon>Bacteroidota</taxon>
        <taxon>Sphingobacteriia</taxon>
        <taxon>Sphingobacteriales</taxon>
        <taxon>Sphingobacteriaceae</taxon>
        <taxon>Mucilaginibacter</taxon>
    </lineage>
</organism>
<proteinExistence type="predicted"/>
<dbReference type="CDD" id="cd06170">
    <property type="entry name" value="LuxR_C_like"/>
    <property type="match status" value="1"/>
</dbReference>
<dbReference type="GO" id="GO:0006355">
    <property type="term" value="P:regulation of DNA-templated transcription"/>
    <property type="evidence" value="ECO:0007669"/>
    <property type="project" value="InterPro"/>
</dbReference>
<sequence length="216" mass="23502">MINILLVDDHSVIRTGIRALLDKEAACKVVGEAADGLSVIKLLESGINAAILLIDISMKGMDGLELVENLKASYPQMKSIVLSAHDNEQYLVKAFRAGAVGYLLKSIGEDELIFAVKHVANNNQYISSQLASRFLARILTIPEQVGRSSENAPEFSEKELEVLGLIADGYTNQEIANKIFSGKRTIEGYRQSLIDKTGARNTAALIRFAVVNGIIN</sequence>
<evidence type="ECO:0000313" key="6">
    <source>
        <dbReference type="EMBL" id="TFF39818.1"/>
    </source>
</evidence>
<dbReference type="GO" id="GO:0003677">
    <property type="term" value="F:DNA binding"/>
    <property type="evidence" value="ECO:0007669"/>
    <property type="project" value="UniProtKB-KW"/>
</dbReference>
<dbReference type="SMART" id="SM00421">
    <property type="entry name" value="HTH_LUXR"/>
    <property type="match status" value="1"/>
</dbReference>
<dbReference type="OrthoDB" id="9797341at2"/>
<dbReference type="Gene3D" id="3.40.50.2300">
    <property type="match status" value="1"/>
</dbReference>
<dbReference type="Pfam" id="PF00072">
    <property type="entry name" value="Response_reg"/>
    <property type="match status" value="1"/>
</dbReference>
<keyword evidence="2" id="KW-0238">DNA-binding</keyword>
<evidence type="ECO:0000256" key="3">
    <source>
        <dbReference type="PROSITE-ProRule" id="PRU00169"/>
    </source>
</evidence>
<dbReference type="PROSITE" id="PS50043">
    <property type="entry name" value="HTH_LUXR_2"/>
    <property type="match status" value="1"/>
</dbReference>
<dbReference type="Proteomes" id="UP000297540">
    <property type="component" value="Unassembled WGS sequence"/>
</dbReference>
<dbReference type="InterPro" id="IPR039420">
    <property type="entry name" value="WalR-like"/>
</dbReference>
<dbReference type="PROSITE" id="PS50110">
    <property type="entry name" value="RESPONSE_REGULATORY"/>
    <property type="match status" value="1"/>
</dbReference>
<dbReference type="EMBL" id="SOZE01000003">
    <property type="protein sequence ID" value="TFF39818.1"/>
    <property type="molecule type" value="Genomic_DNA"/>
</dbReference>
<feature type="modified residue" description="4-aspartylphosphate" evidence="3">
    <location>
        <position position="55"/>
    </location>
</feature>
<evidence type="ECO:0000259" key="4">
    <source>
        <dbReference type="PROSITE" id="PS50043"/>
    </source>
</evidence>
<dbReference type="CDD" id="cd17535">
    <property type="entry name" value="REC_NarL-like"/>
    <property type="match status" value="1"/>
</dbReference>
<evidence type="ECO:0000256" key="1">
    <source>
        <dbReference type="ARBA" id="ARBA00022553"/>
    </source>
</evidence>
<dbReference type="GO" id="GO:0000160">
    <property type="term" value="P:phosphorelay signal transduction system"/>
    <property type="evidence" value="ECO:0007669"/>
    <property type="project" value="InterPro"/>
</dbReference>
<dbReference type="InterPro" id="IPR058245">
    <property type="entry name" value="NreC/VraR/RcsB-like_REC"/>
</dbReference>
<protein>
    <submittedName>
        <fullName evidence="6">Response regulator transcription factor</fullName>
    </submittedName>
</protein>
<keyword evidence="1 3" id="KW-0597">Phosphoprotein</keyword>
<dbReference type="PANTHER" id="PTHR43214:SF43">
    <property type="entry name" value="TWO-COMPONENT RESPONSE REGULATOR"/>
    <property type="match status" value="1"/>
</dbReference>
<name>A0A4Y8SLN6_9SPHI</name>
<dbReference type="RefSeq" id="WP_133227457.1">
    <property type="nucleotide sequence ID" value="NZ_SOZE01000003.1"/>
</dbReference>
<evidence type="ECO:0000259" key="5">
    <source>
        <dbReference type="PROSITE" id="PS50110"/>
    </source>
</evidence>
<dbReference type="PRINTS" id="PR00038">
    <property type="entry name" value="HTHLUXR"/>
</dbReference>
<gene>
    <name evidence="6" type="ORF">E2R66_05500</name>
</gene>
<feature type="domain" description="HTH luxR-type" evidence="4">
    <location>
        <begin position="148"/>
        <end position="213"/>
    </location>
</feature>
<dbReference type="InterPro" id="IPR000792">
    <property type="entry name" value="Tscrpt_reg_LuxR_C"/>
</dbReference>
<dbReference type="PANTHER" id="PTHR43214">
    <property type="entry name" value="TWO-COMPONENT RESPONSE REGULATOR"/>
    <property type="match status" value="1"/>
</dbReference>
<evidence type="ECO:0000313" key="7">
    <source>
        <dbReference type="Proteomes" id="UP000297540"/>
    </source>
</evidence>
<keyword evidence="7" id="KW-1185">Reference proteome</keyword>
<dbReference type="SMART" id="SM00448">
    <property type="entry name" value="REC"/>
    <property type="match status" value="1"/>
</dbReference>
<evidence type="ECO:0000256" key="2">
    <source>
        <dbReference type="ARBA" id="ARBA00023125"/>
    </source>
</evidence>
<reference evidence="6 7" key="1">
    <citation type="journal article" date="2017" name="Int. J. Syst. Evol. Microbiol.">
        <title>Mucilaginibacterpsychrotolerans sp. nov., isolated from peatlands.</title>
        <authorList>
            <person name="Deng Y."/>
            <person name="Shen L."/>
            <person name="Xu B."/>
            <person name="Liu Y."/>
            <person name="Gu Z."/>
            <person name="Liu H."/>
            <person name="Zhou Y."/>
        </authorList>
    </citation>
    <scope>NUCLEOTIDE SEQUENCE [LARGE SCALE GENOMIC DNA]</scope>
    <source>
        <strain evidence="6 7">NH7-4</strain>
    </source>
</reference>
<dbReference type="SUPFAM" id="SSF46894">
    <property type="entry name" value="C-terminal effector domain of the bipartite response regulators"/>
    <property type="match status" value="1"/>
</dbReference>
<feature type="domain" description="Response regulatory" evidence="5">
    <location>
        <begin position="3"/>
        <end position="120"/>
    </location>
</feature>